<name>A0A3N0VG79_9GAMM</name>
<accession>A0A3N0VG79</accession>
<feature type="transmembrane region" description="Helical" evidence="1">
    <location>
        <begin position="21"/>
        <end position="42"/>
    </location>
</feature>
<keyword evidence="1" id="KW-0812">Transmembrane</keyword>
<organism evidence="2 3">
    <name type="scientific">Stagnimonas aquatica</name>
    <dbReference type="NCBI Taxonomy" id="2689987"/>
    <lineage>
        <taxon>Bacteria</taxon>
        <taxon>Pseudomonadati</taxon>
        <taxon>Pseudomonadota</taxon>
        <taxon>Gammaproteobacteria</taxon>
        <taxon>Nevskiales</taxon>
        <taxon>Nevskiaceae</taxon>
        <taxon>Stagnimonas</taxon>
    </lineage>
</organism>
<evidence type="ECO:0000313" key="3">
    <source>
        <dbReference type="Proteomes" id="UP000282106"/>
    </source>
</evidence>
<evidence type="ECO:0000256" key="1">
    <source>
        <dbReference type="SAM" id="Phobius"/>
    </source>
</evidence>
<proteinExistence type="predicted"/>
<dbReference type="EMBL" id="RJVO01000002">
    <property type="protein sequence ID" value="ROH91680.1"/>
    <property type="molecule type" value="Genomic_DNA"/>
</dbReference>
<protein>
    <submittedName>
        <fullName evidence="2">Uncharacterized protein</fullName>
    </submittedName>
</protein>
<sequence length="134" mass="14604">MRNYDHIPASTVRFWAWLDSAVTWMLAIPALAPQFLGGLYWLNGLLGGAAQPPPFEPIHLLFVSLTGSLVSVWVVARLLHPVGLLAVIDGWGRLWVGASLVWILLLGGPPVLALFVLTEWAGAVAQLRAAYRRA</sequence>
<gene>
    <name evidence="2" type="ORF">ED208_04645</name>
</gene>
<dbReference type="AlphaFoldDB" id="A0A3N0VG79"/>
<evidence type="ECO:0000313" key="2">
    <source>
        <dbReference type="EMBL" id="ROH91680.1"/>
    </source>
</evidence>
<comment type="caution">
    <text evidence="2">The sequence shown here is derived from an EMBL/GenBank/DDBJ whole genome shotgun (WGS) entry which is preliminary data.</text>
</comment>
<reference evidence="2 3" key="1">
    <citation type="submission" date="2018-10" db="EMBL/GenBank/DDBJ databases">
        <authorList>
            <person name="Chen W.-M."/>
        </authorList>
    </citation>
    <scope>NUCLEOTIDE SEQUENCE [LARGE SCALE GENOMIC DNA]</scope>
    <source>
        <strain evidence="2 3">THS-13</strain>
    </source>
</reference>
<keyword evidence="3" id="KW-1185">Reference proteome</keyword>
<keyword evidence="1" id="KW-0472">Membrane</keyword>
<feature type="transmembrane region" description="Helical" evidence="1">
    <location>
        <begin position="57"/>
        <end position="76"/>
    </location>
</feature>
<keyword evidence="1" id="KW-1133">Transmembrane helix</keyword>
<dbReference type="Proteomes" id="UP000282106">
    <property type="component" value="Unassembled WGS sequence"/>
</dbReference>
<dbReference type="RefSeq" id="WP_123210724.1">
    <property type="nucleotide sequence ID" value="NZ_RJVO01000002.1"/>
</dbReference>
<dbReference type="InParanoid" id="A0A3N0VG79"/>